<keyword evidence="1 4" id="KW-0349">Heme</keyword>
<evidence type="ECO:0000256" key="5">
    <source>
        <dbReference type="SAM" id="SignalP"/>
    </source>
</evidence>
<evidence type="ECO:0000313" key="7">
    <source>
        <dbReference type="EMBL" id="ABB44607.1"/>
    </source>
</evidence>
<keyword evidence="3 4" id="KW-0408">Iron</keyword>
<dbReference type="AlphaFoldDB" id="Q30QX4"/>
<dbReference type="SUPFAM" id="SSF46626">
    <property type="entry name" value="Cytochrome c"/>
    <property type="match status" value="1"/>
</dbReference>
<feature type="domain" description="Cytochrome c" evidence="6">
    <location>
        <begin position="18"/>
        <end position="122"/>
    </location>
</feature>
<dbReference type="PROSITE" id="PS51007">
    <property type="entry name" value="CYTC"/>
    <property type="match status" value="1"/>
</dbReference>
<dbReference type="GO" id="GO:0020037">
    <property type="term" value="F:heme binding"/>
    <property type="evidence" value="ECO:0007669"/>
    <property type="project" value="InterPro"/>
</dbReference>
<dbReference type="KEGG" id="tdn:Suden_1329"/>
<name>Q30QX4_SULDN</name>
<keyword evidence="8" id="KW-1185">Reference proteome</keyword>
<sequence>MKKIVSLSLIVGALCTMFASESPEELATKKCGECHLMGAITKEKLDNMKAPPYWAIAKKARERYENEEDKISYIIDYALHPSEDKMLFPVDTKQKFGVMPSLEGKVTAEEIRKISTYILEKKF</sequence>
<evidence type="ECO:0000256" key="3">
    <source>
        <dbReference type="ARBA" id="ARBA00023004"/>
    </source>
</evidence>
<evidence type="ECO:0000256" key="2">
    <source>
        <dbReference type="ARBA" id="ARBA00022723"/>
    </source>
</evidence>
<dbReference type="OrthoDB" id="14888at2"/>
<feature type="chain" id="PRO_5004219576" description="Cytochrome c domain-containing protein" evidence="5">
    <location>
        <begin position="20"/>
        <end position="123"/>
    </location>
</feature>
<accession>Q30QX4</accession>
<evidence type="ECO:0000256" key="1">
    <source>
        <dbReference type="ARBA" id="ARBA00022617"/>
    </source>
</evidence>
<dbReference type="HOGENOM" id="CLU_126606_0_0_7"/>
<dbReference type="STRING" id="326298.Suden_1329"/>
<dbReference type="RefSeq" id="WP_011372959.1">
    <property type="nucleotide sequence ID" value="NC_007575.1"/>
</dbReference>
<keyword evidence="2 4" id="KW-0479">Metal-binding</keyword>
<dbReference type="GO" id="GO:0046872">
    <property type="term" value="F:metal ion binding"/>
    <property type="evidence" value="ECO:0007669"/>
    <property type="project" value="UniProtKB-KW"/>
</dbReference>
<keyword evidence="5" id="KW-0732">Signal</keyword>
<organism evidence="7 8">
    <name type="scientific">Sulfurimonas denitrificans (strain ATCC 33889 / DSM 1251)</name>
    <name type="common">Thiomicrospira denitrificans (strain ATCC 33889 / DSM 1251)</name>
    <dbReference type="NCBI Taxonomy" id="326298"/>
    <lineage>
        <taxon>Bacteria</taxon>
        <taxon>Pseudomonadati</taxon>
        <taxon>Campylobacterota</taxon>
        <taxon>Epsilonproteobacteria</taxon>
        <taxon>Campylobacterales</taxon>
        <taxon>Sulfurimonadaceae</taxon>
        <taxon>Sulfurimonas</taxon>
    </lineage>
</organism>
<feature type="signal peptide" evidence="5">
    <location>
        <begin position="1"/>
        <end position="19"/>
    </location>
</feature>
<evidence type="ECO:0000256" key="4">
    <source>
        <dbReference type="PROSITE-ProRule" id="PRU00433"/>
    </source>
</evidence>
<dbReference type="eggNOG" id="COG2010">
    <property type="taxonomic scope" value="Bacteria"/>
</dbReference>
<dbReference type="Proteomes" id="UP000002714">
    <property type="component" value="Chromosome"/>
</dbReference>
<protein>
    <recommendedName>
        <fullName evidence="6">Cytochrome c domain-containing protein</fullName>
    </recommendedName>
</protein>
<dbReference type="InterPro" id="IPR036909">
    <property type="entry name" value="Cyt_c-like_dom_sf"/>
</dbReference>
<dbReference type="Gene3D" id="1.10.760.10">
    <property type="entry name" value="Cytochrome c-like domain"/>
    <property type="match status" value="1"/>
</dbReference>
<dbReference type="EMBL" id="CP000153">
    <property type="protein sequence ID" value="ABB44607.1"/>
    <property type="molecule type" value="Genomic_DNA"/>
</dbReference>
<proteinExistence type="predicted"/>
<reference evidence="7 8" key="1">
    <citation type="journal article" date="2008" name="Appl. Environ. Microbiol.">
        <title>Genome of the epsilonproteobacterial chemolithoautotroph Sulfurimonas denitrificans.</title>
        <authorList>
            <person name="Sievert S.M."/>
            <person name="Scott K.M."/>
            <person name="Klotz M.G."/>
            <person name="Chain P.S.G."/>
            <person name="Hauser L.J."/>
            <person name="Hemp J."/>
            <person name="Huegler M."/>
            <person name="Land M."/>
            <person name="Lapidus A."/>
            <person name="Larimer F.W."/>
            <person name="Lucas S."/>
            <person name="Malfatti S.A."/>
            <person name="Meyer F."/>
            <person name="Paulsen I.T."/>
            <person name="Ren Q."/>
            <person name="Simon J."/>
            <person name="Bailey K."/>
            <person name="Diaz E."/>
            <person name="Fitzpatrick K.A."/>
            <person name="Glover B."/>
            <person name="Gwatney N."/>
            <person name="Korajkic A."/>
            <person name="Long A."/>
            <person name="Mobberley J.M."/>
            <person name="Pantry S.N."/>
            <person name="Pazder G."/>
            <person name="Peterson S."/>
            <person name="Quintanilla J.D."/>
            <person name="Sprinkle R."/>
            <person name="Stephens J."/>
            <person name="Thomas P."/>
            <person name="Vaughn R."/>
            <person name="Weber M.J."/>
            <person name="Wooten L.L."/>
        </authorList>
    </citation>
    <scope>NUCLEOTIDE SEQUENCE [LARGE SCALE GENOMIC DNA]</scope>
    <source>
        <strain evidence="8">ATCC 33889 / DSM 1251</strain>
    </source>
</reference>
<dbReference type="InterPro" id="IPR009056">
    <property type="entry name" value="Cyt_c-like_dom"/>
</dbReference>
<dbReference type="GO" id="GO:0009055">
    <property type="term" value="F:electron transfer activity"/>
    <property type="evidence" value="ECO:0007669"/>
    <property type="project" value="InterPro"/>
</dbReference>
<gene>
    <name evidence="7" type="ordered locus">Suden_1329</name>
</gene>
<evidence type="ECO:0000313" key="8">
    <source>
        <dbReference type="Proteomes" id="UP000002714"/>
    </source>
</evidence>
<evidence type="ECO:0000259" key="6">
    <source>
        <dbReference type="PROSITE" id="PS51007"/>
    </source>
</evidence>